<dbReference type="RefSeq" id="WP_279606780.1">
    <property type="nucleotide sequence ID" value="NZ_JBHTLS010000113.1"/>
</dbReference>
<protein>
    <submittedName>
        <fullName evidence="1">Uncharacterized protein</fullName>
    </submittedName>
</protein>
<dbReference type="EMBL" id="JBHTLS010000113">
    <property type="protein sequence ID" value="MFD1104831.1"/>
    <property type="molecule type" value="Genomic_DNA"/>
</dbReference>
<organism evidence="1 2">
    <name type="scientific">Sphingobium olei</name>
    <dbReference type="NCBI Taxonomy" id="420955"/>
    <lineage>
        <taxon>Bacteria</taxon>
        <taxon>Pseudomonadati</taxon>
        <taxon>Pseudomonadota</taxon>
        <taxon>Alphaproteobacteria</taxon>
        <taxon>Sphingomonadales</taxon>
        <taxon>Sphingomonadaceae</taxon>
        <taxon>Sphingobium</taxon>
    </lineage>
</organism>
<keyword evidence="2" id="KW-1185">Reference proteome</keyword>
<proteinExistence type="predicted"/>
<accession>A0ABW3NWR7</accession>
<name>A0ABW3NWR7_9SPHN</name>
<reference evidence="2" key="1">
    <citation type="journal article" date="2019" name="Int. J. Syst. Evol. Microbiol.">
        <title>The Global Catalogue of Microorganisms (GCM) 10K type strain sequencing project: providing services to taxonomists for standard genome sequencing and annotation.</title>
        <authorList>
            <consortium name="The Broad Institute Genomics Platform"/>
            <consortium name="The Broad Institute Genome Sequencing Center for Infectious Disease"/>
            <person name="Wu L."/>
            <person name="Ma J."/>
        </authorList>
    </citation>
    <scope>NUCLEOTIDE SEQUENCE [LARGE SCALE GENOMIC DNA]</scope>
    <source>
        <strain evidence="2">CCUG 54329</strain>
    </source>
</reference>
<evidence type="ECO:0000313" key="2">
    <source>
        <dbReference type="Proteomes" id="UP001597203"/>
    </source>
</evidence>
<gene>
    <name evidence="1" type="ORF">ACFQ24_08070</name>
</gene>
<evidence type="ECO:0000313" key="1">
    <source>
        <dbReference type="EMBL" id="MFD1104831.1"/>
    </source>
</evidence>
<comment type="caution">
    <text evidence="1">The sequence shown here is derived from an EMBL/GenBank/DDBJ whole genome shotgun (WGS) entry which is preliminary data.</text>
</comment>
<dbReference type="Proteomes" id="UP001597203">
    <property type="component" value="Unassembled WGS sequence"/>
</dbReference>
<sequence>MTFSDHTAMTAGRSYLGRFGSPQVPISITYSRHLFMTQYDCVK</sequence>